<gene>
    <name evidence="1" type="ORF">MJG50_09020</name>
</gene>
<dbReference type="PANTHER" id="PTHR35868:SF3">
    <property type="entry name" value="DUF2804 DOMAIN-CONTAINING PROTEIN"/>
    <property type="match status" value="1"/>
</dbReference>
<protein>
    <submittedName>
        <fullName evidence="1">DUF2804 domain-containing protein</fullName>
    </submittedName>
</protein>
<dbReference type="AlphaFoldDB" id="A0AAW5E5Z0"/>
<evidence type="ECO:0000313" key="1">
    <source>
        <dbReference type="EMBL" id="MCH1625467.1"/>
    </source>
</evidence>
<dbReference type="Proteomes" id="UP001431131">
    <property type="component" value="Unassembled WGS sequence"/>
</dbReference>
<dbReference type="Pfam" id="PF10974">
    <property type="entry name" value="DUF2804"/>
    <property type="match status" value="1"/>
</dbReference>
<evidence type="ECO:0000313" key="2">
    <source>
        <dbReference type="Proteomes" id="UP001431131"/>
    </source>
</evidence>
<accession>A0AAW5E5Z0</accession>
<dbReference type="RefSeq" id="WP_240254959.1">
    <property type="nucleotide sequence ID" value="NZ_JAKTTI010000011.1"/>
</dbReference>
<dbReference type="EMBL" id="JAKTTI010000011">
    <property type="protein sequence ID" value="MCH1625467.1"/>
    <property type="molecule type" value="Genomic_DNA"/>
</dbReference>
<proteinExistence type="predicted"/>
<reference evidence="1" key="1">
    <citation type="submission" date="2022-02" db="EMBL/GenBank/DDBJ databases">
        <title>Fredinandcohnia quinoae sp. nov. isolated from Chenopodium quinoa seeds.</title>
        <authorList>
            <person name="Saati-Santamaria Z."/>
            <person name="Flores-Felix J.D."/>
            <person name="Igual J.M."/>
            <person name="Velazquez E."/>
            <person name="Garcia-Fraile P."/>
            <person name="Martinez-Molina E."/>
        </authorList>
    </citation>
    <scope>NUCLEOTIDE SEQUENCE</scope>
    <source>
        <strain evidence="1">SECRCQ15</strain>
    </source>
</reference>
<keyword evidence="2" id="KW-1185">Reference proteome</keyword>
<sequence>MQRKIEGKQRLLNSNGELNDKGYATELILDYHRDDIKARSYRIKEWDYYLIANDDFAVALTVADNSYMGLISVSLLDFQKPWYKTTSIIKPFTFGKLKLPSTSKEGDIEYHDKRIQISITHEDGNRRLKCNMKKFTDIQDFQCDIVLKNEPKDSMVIATPFAEDKKAFYYNQKINCMTAEGIALYDGREYRFDPATSFGTLDWGRGVWTYKNTWYWGSASGLVDSIKFGFNIGYGFGDTSAASENMLFYDGIAHKLEEITFHIPMIGEKYDYISPWTFTSGDGRFEMNFTPILDRSDYTSIGLIASDQHQVFGKFNGKAILDDGKVLEVQDLLGFAERVYNKW</sequence>
<name>A0AAW5E5Z0_9BACI</name>
<dbReference type="PANTHER" id="PTHR35868">
    <property type="entry name" value="DUF2804 DOMAIN-CONTAINING PROTEIN-RELATED"/>
    <property type="match status" value="1"/>
</dbReference>
<dbReference type="InterPro" id="IPR021243">
    <property type="entry name" value="DUF2804"/>
</dbReference>
<comment type="caution">
    <text evidence="1">The sequence shown here is derived from an EMBL/GenBank/DDBJ whole genome shotgun (WGS) entry which is preliminary data.</text>
</comment>
<organism evidence="1 2">
    <name type="scientific">Fredinandcohnia quinoae</name>
    <dbReference type="NCBI Taxonomy" id="2918902"/>
    <lineage>
        <taxon>Bacteria</taxon>
        <taxon>Bacillati</taxon>
        <taxon>Bacillota</taxon>
        <taxon>Bacilli</taxon>
        <taxon>Bacillales</taxon>
        <taxon>Bacillaceae</taxon>
        <taxon>Fredinandcohnia</taxon>
    </lineage>
</organism>